<dbReference type="GO" id="GO:0005615">
    <property type="term" value="C:extracellular space"/>
    <property type="evidence" value="ECO:0007669"/>
    <property type="project" value="TreeGrafter"/>
</dbReference>
<evidence type="ECO:0000259" key="13">
    <source>
        <dbReference type="PROSITE" id="PS50835"/>
    </source>
</evidence>
<evidence type="ECO:0000256" key="12">
    <source>
        <dbReference type="SAM" id="SignalP"/>
    </source>
</evidence>
<dbReference type="InterPro" id="IPR007110">
    <property type="entry name" value="Ig-like_dom"/>
</dbReference>
<keyword evidence="9" id="KW-0458">Lysosome</keyword>
<evidence type="ECO:0000256" key="6">
    <source>
        <dbReference type="ARBA" id="ARBA00022859"/>
    </source>
</evidence>
<dbReference type="PROSITE" id="PS50835">
    <property type="entry name" value="IG_LIKE"/>
    <property type="match status" value="1"/>
</dbReference>
<name>A0A4W2DEI2_BOBOX</name>
<evidence type="ECO:0000256" key="1">
    <source>
        <dbReference type="ARBA" id="ARBA00004251"/>
    </source>
</evidence>
<comment type="subcellular location">
    <subcellularLocation>
        <location evidence="1">Cell membrane</location>
        <topology evidence="1">Single-pass type I membrane protein</topology>
    </subcellularLocation>
    <subcellularLocation>
        <location evidence="2">Endosome membrane</location>
    </subcellularLocation>
    <subcellularLocation>
        <location evidence="3">Lysosome membrane</location>
    </subcellularLocation>
</comment>
<dbReference type="SMART" id="SM00407">
    <property type="entry name" value="IGc1"/>
    <property type="match status" value="1"/>
</dbReference>
<dbReference type="OMA" id="TCCKPSN"/>
<proteinExistence type="predicted"/>
<evidence type="ECO:0000313" key="14">
    <source>
        <dbReference type="Ensembl" id="ENSBIXP00000024569.1"/>
    </source>
</evidence>
<sequence>MLFLQIALLLSLLPCGDSENDFQEPITFKIIRISSFYSQFFAQNLGSAWLDELQTHAWDNNSDRVIYLRPWSKGNFSNEELMDVENVLHTFFIRLGQVLHNHASQWQLQYPFELQIAGGCEMHIRDASVGFVRIGYQGSDFLSFQKDVWVPSPEGGISAQFVCTLFNLYRGTQEIIHKLLSDTCPRFLLSLLDAGKAYLQRQVRPEAWLSPGPSPGPGQLMLVCHVSGFYPKHIWVMWMRGEQEQQGTQRSDVLPNADGTWYLRVSLDVEASEASGLSCRVRHSSLGGQDIILYWDHHSSTAWIILAMIVPLVLLAGLAFWLRKSWTCCKPSNTLLPLERGPSSPGT</sequence>
<evidence type="ECO:0000256" key="3">
    <source>
        <dbReference type="ARBA" id="ARBA00004656"/>
    </source>
</evidence>
<dbReference type="PANTHER" id="PTHR16675:SF160">
    <property type="entry name" value="T-CELL SURFACE GLYCOPROTEIN CD1A"/>
    <property type="match status" value="1"/>
</dbReference>
<dbReference type="CDD" id="cd21029">
    <property type="entry name" value="IgC1_CD1"/>
    <property type="match status" value="1"/>
</dbReference>
<accession>A0A4W2DEI2</accession>
<evidence type="ECO:0000256" key="4">
    <source>
        <dbReference type="ARBA" id="ARBA00022475"/>
    </source>
</evidence>
<dbReference type="Pfam" id="PF07654">
    <property type="entry name" value="C1-set"/>
    <property type="match status" value="1"/>
</dbReference>
<dbReference type="InterPro" id="IPR011162">
    <property type="entry name" value="MHC_I/II-like_Ag-recog"/>
</dbReference>
<keyword evidence="7 11" id="KW-0472">Membrane</keyword>
<dbReference type="GO" id="GO:0009897">
    <property type="term" value="C:external side of plasma membrane"/>
    <property type="evidence" value="ECO:0007669"/>
    <property type="project" value="TreeGrafter"/>
</dbReference>
<keyword evidence="10" id="KW-0393">Immunoglobulin domain</keyword>
<feature type="transmembrane region" description="Helical" evidence="11">
    <location>
        <begin position="302"/>
        <end position="322"/>
    </location>
</feature>
<evidence type="ECO:0000256" key="10">
    <source>
        <dbReference type="ARBA" id="ARBA00023319"/>
    </source>
</evidence>
<dbReference type="Pfam" id="PF16497">
    <property type="entry name" value="MHC_I_3"/>
    <property type="match status" value="1"/>
</dbReference>
<evidence type="ECO:0000256" key="11">
    <source>
        <dbReference type="SAM" id="Phobius"/>
    </source>
</evidence>
<dbReference type="AlphaFoldDB" id="A0A4W2DEI2"/>
<evidence type="ECO:0000256" key="9">
    <source>
        <dbReference type="ARBA" id="ARBA00023228"/>
    </source>
</evidence>
<dbReference type="GO" id="GO:0001916">
    <property type="term" value="P:positive regulation of T cell mediated cytotoxicity"/>
    <property type="evidence" value="ECO:0007669"/>
    <property type="project" value="TreeGrafter"/>
</dbReference>
<organism evidence="14 15">
    <name type="scientific">Bos indicus x Bos taurus</name>
    <name type="common">Hybrid cattle</name>
    <dbReference type="NCBI Taxonomy" id="30522"/>
    <lineage>
        <taxon>Eukaryota</taxon>
        <taxon>Metazoa</taxon>
        <taxon>Chordata</taxon>
        <taxon>Craniata</taxon>
        <taxon>Vertebrata</taxon>
        <taxon>Euteleostomi</taxon>
        <taxon>Mammalia</taxon>
        <taxon>Eutheria</taxon>
        <taxon>Laurasiatheria</taxon>
        <taxon>Artiodactyla</taxon>
        <taxon>Ruminantia</taxon>
        <taxon>Pecora</taxon>
        <taxon>Bovidae</taxon>
        <taxon>Bovinae</taxon>
        <taxon>Bos</taxon>
    </lineage>
</organism>
<dbReference type="FunFam" id="2.60.40.10:FF:000254">
    <property type="entry name" value="Antigen-presenting glycoprotein CD1d1"/>
    <property type="match status" value="1"/>
</dbReference>
<dbReference type="Proteomes" id="UP000314981">
    <property type="component" value="Chromosome 3"/>
</dbReference>
<evidence type="ECO:0000256" key="7">
    <source>
        <dbReference type="ARBA" id="ARBA00023136"/>
    </source>
</evidence>
<dbReference type="STRING" id="30522.A0A4W2DEI2"/>
<dbReference type="InterPro" id="IPR003597">
    <property type="entry name" value="Ig_C1-set"/>
</dbReference>
<dbReference type="GO" id="GO:0048007">
    <property type="term" value="P:antigen processing and presentation, exogenous lipid antigen via MHC class Ib"/>
    <property type="evidence" value="ECO:0007669"/>
    <property type="project" value="TreeGrafter"/>
</dbReference>
<reference evidence="14 15" key="1">
    <citation type="submission" date="2018-11" db="EMBL/GenBank/DDBJ databases">
        <title>Haplotype-resolved cattle genomes.</title>
        <authorList>
            <person name="Low W.Y."/>
            <person name="Tearle R."/>
            <person name="Bickhart D.M."/>
            <person name="Rosen B.D."/>
            <person name="Koren S."/>
            <person name="Rhie A."/>
            <person name="Hiendleder S."/>
            <person name="Phillippy A.M."/>
            <person name="Smith T.P.L."/>
            <person name="Williams J.L."/>
        </authorList>
    </citation>
    <scope>NUCLEOTIDE SEQUENCE [LARGE SCALE GENOMIC DNA]</scope>
</reference>
<feature type="chain" id="PRO_5021373671" description="Ig-like domain-containing protein" evidence="12">
    <location>
        <begin position="19"/>
        <end position="347"/>
    </location>
</feature>
<dbReference type="InterPro" id="IPR050208">
    <property type="entry name" value="MHC_class-I_related"/>
</dbReference>
<dbReference type="Ensembl" id="ENSBIXT00000051661.1">
    <property type="protein sequence ID" value="ENSBIXP00000024569.1"/>
    <property type="gene ID" value="ENSBIXG00000026689.1"/>
</dbReference>
<dbReference type="SUPFAM" id="SSF48726">
    <property type="entry name" value="Immunoglobulin"/>
    <property type="match status" value="1"/>
</dbReference>
<dbReference type="GO" id="GO:0048006">
    <property type="term" value="P:antigen processing and presentation, endogenous lipid antigen via MHC class Ib"/>
    <property type="evidence" value="ECO:0007669"/>
    <property type="project" value="TreeGrafter"/>
</dbReference>
<keyword evidence="15" id="KW-1185">Reference proteome</keyword>
<feature type="signal peptide" evidence="12">
    <location>
        <begin position="1"/>
        <end position="18"/>
    </location>
</feature>
<reference evidence="14" key="2">
    <citation type="submission" date="2025-08" db="UniProtKB">
        <authorList>
            <consortium name="Ensembl"/>
        </authorList>
    </citation>
    <scope>IDENTIFICATION</scope>
</reference>
<dbReference type="FunFam" id="3.30.500.10:FF:000002">
    <property type="entry name" value="Antigen-presenting glycoprotein CD1d1"/>
    <property type="match status" value="1"/>
</dbReference>
<keyword evidence="12" id="KW-0732">Signal</keyword>
<dbReference type="Gene3D" id="2.60.40.10">
    <property type="entry name" value="Immunoglobulins"/>
    <property type="match status" value="1"/>
</dbReference>
<keyword evidence="8" id="KW-0325">Glycoprotein</keyword>
<keyword evidence="5" id="KW-0967">Endosome</keyword>
<dbReference type="InterPro" id="IPR036179">
    <property type="entry name" value="Ig-like_dom_sf"/>
</dbReference>
<dbReference type="InterPro" id="IPR011161">
    <property type="entry name" value="MHC_I-like_Ag-recog"/>
</dbReference>
<dbReference type="SUPFAM" id="SSF54452">
    <property type="entry name" value="MHC antigen-recognition domain"/>
    <property type="match status" value="1"/>
</dbReference>
<keyword evidence="11" id="KW-0812">Transmembrane</keyword>
<evidence type="ECO:0000313" key="15">
    <source>
        <dbReference type="Proteomes" id="UP000314981"/>
    </source>
</evidence>
<evidence type="ECO:0000256" key="5">
    <source>
        <dbReference type="ARBA" id="ARBA00022753"/>
    </source>
</evidence>
<keyword evidence="11" id="KW-1133">Transmembrane helix</keyword>
<feature type="domain" description="Ig-like" evidence="13">
    <location>
        <begin position="185"/>
        <end position="285"/>
    </location>
</feature>
<dbReference type="GO" id="GO:0006955">
    <property type="term" value="P:immune response"/>
    <property type="evidence" value="ECO:0007669"/>
    <property type="project" value="TreeGrafter"/>
</dbReference>
<dbReference type="InterPro" id="IPR037055">
    <property type="entry name" value="MHC_I-like_Ag-recog_sf"/>
</dbReference>
<evidence type="ECO:0000256" key="8">
    <source>
        <dbReference type="ARBA" id="ARBA00023180"/>
    </source>
</evidence>
<dbReference type="GO" id="GO:0030884">
    <property type="term" value="F:exogenous lipid antigen binding"/>
    <property type="evidence" value="ECO:0007669"/>
    <property type="project" value="TreeGrafter"/>
</dbReference>
<keyword evidence="4" id="KW-1003">Cell membrane</keyword>
<dbReference type="Gene3D" id="3.30.500.10">
    <property type="entry name" value="MHC class I-like antigen recognition-like"/>
    <property type="match status" value="1"/>
</dbReference>
<dbReference type="GO" id="GO:0030883">
    <property type="term" value="F:endogenous lipid antigen binding"/>
    <property type="evidence" value="ECO:0007669"/>
    <property type="project" value="TreeGrafter"/>
</dbReference>
<reference evidence="14" key="3">
    <citation type="submission" date="2025-09" db="UniProtKB">
        <authorList>
            <consortium name="Ensembl"/>
        </authorList>
    </citation>
    <scope>IDENTIFICATION</scope>
</reference>
<dbReference type="GO" id="GO:0005765">
    <property type="term" value="C:lysosomal membrane"/>
    <property type="evidence" value="ECO:0007669"/>
    <property type="project" value="UniProtKB-SubCell"/>
</dbReference>
<dbReference type="PANTHER" id="PTHR16675">
    <property type="entry name" value="MHC CLASS I-RELATED"/>
    <property type="match status" value="1"/>
</dbReference>
<dbReference type="GO" id="GO:0071723">
    <property type="term" value="F:lipopeptide binding"/>
    <property type="evidence" value="ECO:0007669"/>
    <property type="project" value="TreeGrafter"/>
</dbReference>
<dbReference type="GO" id="GO:0010008">
    <property type="term" value="C:endosome membrane"/>
    <property type="evidence" value="ECO:0007669"/>
    <property type="project" value="UniProtKB-SubCell"/>
</dbReference>
<evidence type="ECO:0000256" key="2">
    <source>
        <dbReference type="ARBA" id="ARBA00004608"/>
    </source>
</evidence>
<protein>
    <recommendedName>
        <fullName evidence="13">Ig-like domain-containing protein</fullName>
    </recommendedName>
</protein>
<keyword evidence="6" id="KW-0391">Immunity</keyword>
<dbReference type="InterPro" id="IPR013783">
    <property type="entry name" value="Ig-like_fold"/>
</dbReference>